<dbReference type="Proteomes" id="UP001433268">
    <property type="component" value="Unassembled WGS sequence"/>
</dbReference>
<evidence type="ECO:0000313" key="2">
    <source>
        <dbReference type="EMBL" id="KAK8074553.1"/>
    </source>
</evidence>
<organism evidence="2 3">
    <name type="scientific">Apiospora hydei</name>
    <dbReference type="NCBI Taxonomy" id="1337664"/>
    <lineage>
        <taxon>Eukaryota</taxon>
        <taxon>Fungi</taxon>
        <taxon>Dikarya</taxon>
        <taxon>Ascomycota</taxon>
        <taxon>Pezizomycotina</taxon>
        <taxon>Sordariomycetes</taxon>
        <taxon>Xylariomycetidae</taxon>
        <taxon>Amphisphaeriales</taxon>
        <taxon>Apiosporaceae</taxon>
        <taxon>Apiospora</taxon>
    </lineage>
</organism>
<dbReference type="GeneID" id="92046591"/>
<reference evidence="2 3" key="1">
    <citation type="submission" date="2023-01" db="EMBL/GenBank/DDBJ databases">
        <title>Analysis of 21 Apiospora genomes using comparative genomics revels a genus with tremendous synthesis potential of carbohydrate active enzymes and secondary metabolites.</title>
        <authorList>
            <person name="Sorensen T."/>
        </authorList>
    </citation>
    <scope>NUCLEOTIDE SEQUENCE [LARGE SCALE GENOMIC DNA]</scope>
    <source>
        <strain evidence="2 3">CBS 114990</strain>
    </source>
</reference>
<name>A0ABR1VXJ0_9PEZI</name>
<comment type="caution">
    <text evidence="2">The sequence shown here is derived from an EMBL/GenBank/DDBJ whole genome shotgun (WGS) entry which is preliminary data.</text>
</comment>
<keyword evidence="3" id="KW-1185">Reference proteome</keyword>
<protein>
    <submittedName>
        <fullName evidence="2">Uncharacterized protein</fullName>
    </submittedName>
</protein>
<feature type="signal peptide" evidence="1">
    <location>
        <begin position="1"/>
        <end position="17"/>
    </location>
</feature>
<proteinExistence type="predicted"/>
<evidence type="ECO:0000313" key="3">
    <source>
        <dbReference type="Proteomes" id="UP001433268"/>
    </source>
</evidence>
<dbReference type="RefSeq" id="XP_066665493.1">
    <property type="nucleotide sequence ID" value="XM_066813531.1"/>
</dbReference>
<sequence length="65" mass="7117">MTIPNFLSALLVGITLTIDEITKYEPEGFWVHFGLPNDMPGSFMVYLLRPGEYSIAILGNLAGAT</sequence>
<feature type="chain" id="PRO_5045751649" evidence="1">
    <location>
        <begin position="18"/>
        <end position="65"/>
    </location>
</feature>
<accession>A0ABR1VXJ0</accession>
<keyword evidence="1" id="KW-0732">Signal</keyword>
<dbReference type="EMBL" id="JAQQWN010000007">
    <property type="protein sequence ID" value="KAK8074553.1"/>
    <property type="molecule type" value="Genomic_DNA"/>
</dbReference>
<evidence type="ECO:0000256" key="1">
    <source>
        <dbReference type="SAM" id="SignalP"/>
    </source>
</evidence>
<gene>
    <name evidence="2" type="ORF">PG997_009216</name>
</gene>